<dbReference type="KEGG" id="svn:CP980_04465"/>
<dbReference type="GeneID" id="95609819"/>
<feature type="transmembrane region" description="Helical" evidence="1">
    <location>
        <begin position="12"/>
        <end position="30"/>
    </location>
</feature>
<name>A0A5J6J2T3_STRVI</name>
<evidence type="ECO:0008006" key="4">
    <source>
        <dbReference type="Google" id="ProtNLM"/>
    </source>
</evidence>
<dbReference type="AlphaFoldDB" id="A0A5J6J2T3"/>
<sequence length="232" mass="23831">MTPGRCCRAFRAALFAAVCVLLASLGHLLMSGTAVPWWAMGVAGVATGGVAWILAGRERGLLAVTCATVAVQAALHTGFALAQASARPSTGAATPAGAGGHAHHAAHAMADGGMAVPPQTPMPVPLQTLMPMPMPAGHDFGSASPTGMLAAHLLAALLCGLWLAYGERGAFRALRALAGLLLVPLRWVFRLPAPADRPRRRVRPDLRARPLRALLLVHAITSRGPPPGTAVS</sequence>
<keyword evidence="1" id="KW-0812">Transmembrane</keyword>
<reference evidence="2 3" key="1">
    <citation type="submission" date="2017-09" db="EMBL/GenBank/DDBJ databases">
        <authorList>
            <person name="Lee N."/>
            <person name="Cho B.-K."/>
        </authorList>
    </citation>
    <scope>NUCLEOTIDE SEQUENCE [LARGE SCALE GENOMIC DNA]</scope>
    <source>
        <strain evidence="2 3">ATCC 27476</strain>
    </source>
</reference>
<keyword evidence="3" id="KW-1185">Reference proteome</keyword>
<evidence type="ECO:0000313" key="3">
    <source>
        <dbReference type="Proteomes" id="UP000325563"/>
    </source>
</evidence>
<feature type="transmembrane region" description="Helical" evidence="1">
    <location>
        <begin position="36"/>
        <end position="55"/>
    </location>
</feature>
<gene>
    <name evidence="2" type="ORF">CP980_04465</name>
</gene>
<proteinExistence type="predicted"/>
<organism evidence="2 3">
    <name type="scientific">Streptomyces vinaceus</name>
    <dbReference type="NCBI Taxonomy" id="1960"/>
    <lineage>
        <taxon>Bacteria</taxon>
        <taxon>Bacillati</taxon>
        <taxon>Actinomycetota</taxon>
        <taxon>Actinomycetes</taxon>
        <taxon>Kitasatosporales</taxon>
        <taxon>Streptomycetaceae</taxon>
        <taxon>Streptomyces</taxon>
    </lineage>
</organism>
<keyword evidence="1" id="KW-1133">Transmembrane helix</keyword>
<evidence type="ECO:0000256" key="1">
    <source>
        <dbReference type="SAM" id="Phobius"/>
    </source>
</evidence>
<keyword evidence="1" id="KW-0472">Membrane</keyword>
<protein>
    <recommendedName>
        <fullName evidence="4">PE-PGRS family protein</fullName>
    </recommendedName>
</protein>
<evidence type="ECO:0000313" key="2">
    <source>
        <dbReference type="EMBL" id="QEV44422.1"/>
    </source>
</evidence>
<dbReference type="Proteomes" id="UP000325563">
    <property type="component" value="Chromosome"/>
</dbReference>
<feature type="transmembrane region" description="Helical" evidence="1">
    <location>
        <begin position="140"/>
        <end position="164"/>
    </location>
</feature>
<dbReference type="EMBL" id="CP023692">
    <property type="protein sequence ID" value="QEV44422.1"/>
    <property type="molecule type" value="Genomic_DNA"/>
</dbReference>
<dbReference type="RefSeq" id="WP_132754186.1">
    <property type="nucleotide sequence ID" value="NZ_BNBW01000001.1"/>
</dbReference>
<accession>A0A5J6J2T3</accession>